<dbReference type="InterPro" id="IPR013114">
    <property type="entry name" value="FabA_FabZ"/>
</dbReference>
<organism evidence="3 4">
    <name type="scientific">Lacticaseibacillus baoqingensis</name>
    <dbReference type="NCBI Taxonomy" id="2486013"/>
    <lineage>
        <taxon>Bacteria</taxon>
        <taxon>Bacillati</taxon>
        <taxon>Bacillota</taxon>
        <taxon>Bacilli</taxon>
        <taxon>Lactobacillales</taxon>
        <taxon>Lactobacillaceae</taxon>
        <taxon>Lacticaseibacillus</taxon>
    </lineage>
</organism>
<dbReference type="CDD" id="cd01288">
    <property type="entry name" value="FabZ"/>
    <property type="match status" value="1"/>
</dbReference>
<comment type="caution">
    <text evidence="3">The sequence shown here is derived from an EMBL/GenBank/DDBJ whole genome shotgun (WGS) entry which is preliminary data.</text>
</comment>
<accession>A0ABW4E4K5</accession>
<dbReference type="PANTHER" id="PTHR30272">
    <property type="entry name" value="3-HYDROXYACYL-[ACYL-CARRIER-PROTEIN] DEHYDRATASE"/>
    <property type="match status" value="1"/>
</dbReference>
<sequence>MQTLDSLAVQAMIPNRFPIFYIDRVLALTPDQRVVAEKYVSMAEDHLVGYYPKRAVLAGSLIIEMLAQAASVLILNSPQFAGKTAYLAAVSDAEFTQPVFAGCVMQMTITLGKVKKTMGVVHAQAVVAGSAVAHAELHFVVADASAG</sequence>
<name>A0ABW4E4K5_9LACO</name>
<dbReference type="EMBL" id="JBHTON010000016">
    <property type="protein sequence ID" value="MFD1484820.1"/>
    <property type="molecule type" value="Genomic_DNA"/>
</dbReference>
<evidence type="ECO:0000256" key="2">
    <source>
        <dbReference type="ARBA" id="ARBA00023239"/>
    </source>
</evidence>
<protein>
    <submittedName>
        <fullName evidence="3">3-hydroxyacyl-ACP dehydratase FabZ family protein</fullName>
        <ecNumber evidence="3">4.2.1.-</ecNumber>
    </submittedName>
</protein>
<evidence type="ECO:0000313" key="3">
    <source>
        <dbReference type="EMBL" id="MFD1484820.1"/>
    </source>
</evidence>
<gene>
    <name evidence="3" type="ORF">ACFQ5J_06220</name>
</gene>
<dbReference type="GO" id="GO:0016829">
    <property type="term" value="F:lyase activity"/>
    <property type="evidence" value="ECO:0007669"/>
    <property type="project" value="UniProtKB-KW"/>
</dbReference>
<comment type="similarity">
    <text evidence="1">Belongs to the thioester dehydratase family. FabZ subfamily.</text>
</comment>
<reference evidence="4" key="1">
    <citation type="journal article" date="2019" name="Int. J. Syst. Evol. Microbiol.">
        <title>The Global Catalogue of Microorganisms (GCM) 10K type strain sequencing project: providing services to taxonomists for standard genome sequencing and annotation.</title>
        <authorList>
            <consortium name="The Broad Institute Genomics Platform"/>
            <consortium name="The Broad Institute Genome Sequencing Center for Infectious Disease"/>
            <person name="Wu L."/>
            <person name="Ma J."/>
        </authorList>
    </citation>
    <scope>NUCLEOTIDE SEQUENCE [LARGE SCALE GENOMIC DNA]</scope>
    <source>
        <strain evidence="4">CCM 8903</strain>
    </source>
</reference>
<dbReference type="Pfam" id="PF07977">
    <property type="entry name" value="FabA"/>
    <property type="match status" value="1"/>
</dbReference>
<keyword evidence="4" id="KW-1185">Reference proteome</keyword>
<evidence type="ECO:0000256" key="1">
    <source>
        <dbReference type="ARBA" id="ARBA00009174"/>
    </source>
</evidence>
<dbReference type="PANTHER" id="PTHR30272:SF1">
    <property type="entry name" value="3-HYDROXYACYL-[ACYL-CARRIER-PROTEIN] DEHYDRATASE"/>
    <property type="match status" value="1"/>
</dbReference>
<proteinExistence type="inferred from homology"/>
<dbReference type="EC" id="4.2.1.-" evidence="3"/>
<dbReference type="SUPFAM" id="SSF54637">
    <property type="entry name" value="Thioesterase/thiol ester dehydrase-isomerase"/>
    <property type="match status" value="1"/>
</dbReference>
<dbReference type="Proteomes" id="UP001597252">
    <property type="component" value="Unassembled WGS sequence"/>
</dbReference>
<keyword evidence="2 3" id="KW-0456">Lyase</keyword>
<dbReference type="RefSeq" id="WP_125752911.1">
    <property type="nucleotide sequence ID" value="NZ_JBHTON010000016.1"/>
</dbReference>
<evidence type="ECO:0000313" key="4">
    <source>
        <dbReference type="Proteomes" id="UP001597252"/>
    </source>
</evidence>
<dbReference type="Gene3D" id="3.10.129.10">
    <property type="entry name" value="Hotdog Thioesterase"/>
    <property type="match status" value="1"/>
</dbReference>
<dbReference type="InterPro" id="IPR029069">
    <property type="entry name" value="HotDog_dom_sf"/>
</dbReference>